<dbReference type="PANTHER" id="PTHR41349">
    <property type="match status" value="1"/>
</dbReference>
<accession>A0AA36DNM9</accession>
<name>A0AA36DNM9_CYLNA</name>
<dbReference type="Proteomes" id="UP001176961">
    <property type="component" value="Unassembled WGS sequence"/>
</dbReference>
<evidence type="ECO:0000313" key="1">
    <source>
        <dbReference type="EMBL" id="CAJ0590405.1"/>
    </source>
</evidence>
<dbReference type="InterPro" id="IPR036691">
    <property type="entry name" value="Endo/exonu/phosph_ase_sf"/>
</dbReference>
<dbReference type="SUPFAM" id="SSF56219">
    <property type="entry name" value="DNase I-like"/>
    <property type="match status" value="1"/>
</dbReference>
<sequence>MVETENQRPLLIWSAHFNFKMFGPVAAQLEMAITSEELISSEYRSGRVRNAEEILDHPLVNEWQRRGLPVVVAGDLNTPSHLDWTVATRKRHGDWVVRWPVTELFEKAGFHDAYRTIYPSAVINPGKCNLES</sequence>
<dbReference type="PANTHER" id="PTHR41349:SF1">
    <property type="entry name" value="PROTEIN CBG08683"/>
    <property type="match status" value="1"/>
</dbReference>
<dbReference type="AlphaFoldDB" id="A0AA36DNM9"/>
<dbReference type="Gene3D" id="3.60.10.10">
    <property type="entry name" value="Endonuclease/exonuclease/phosphatase"/>
    <property type="match status" value="1"/>
</dbReference>
<reference evidence="1" key="1">
    <citation type="submission" date="2023-07" db="EMBL/GenBank/DDBJ databases">
        <authorList>
            <consortium name="CYATHOMIX"/>
        </authorList>
    </citation>
    <scope>NUCLEOTIDE SEQUENCE</scope>
    <source>
        <strain evidence="1">N/A</strain>
    </source>
</reference>
<gene>
    <name evidence="1" type="ORF">CYNAS_LOCUS2388</name>
</gene>
<protein>
    <recommendedName>
        <fullName evidence="3">Endonuclease/exonuclease/phosphatase domain-containing protein</fullName>
    </recommendedName>
</protein>
<proteinExistence type="predicted"/>
<dbReference type="EMBL" id="CATQJL010000001">
    <property type="protein sequence ID" value="CAJ0590405.1"/>
    <property type="molecule type" value="Genomic_DNA"/>
</dbReference>
<comment type="caution">
    <text evidence="1">The sequence shown here is derived from an EMBL/GenBank/DDBJ whole genome shotgun (WGS) entry which is preliminary data.</text>
</comment>
<evidence type="ECO:0008006" key="3">
    <source>
        <dbReference type="Google" id="ProtNLM"/>
    </source>
</evidence>
<organism evidence="1 2">
    <name type="scientific">Cylicocyclus nassatus</name>
    <name type="common">Nematode worm</name>
    <dbReference type="NCBI Taxonomy" id="53992"/>
    <lineage>
        <taxon>Eukaryota</taxon>
        <taxon>Metazoa</taxon>
        <taxon>Ecdysozoa</taxon>
        <taxon>Nematoda</taxon>
        <taxon>Chromadorea</taxon>
        <taxon>Rhabditida</taxon>
        <taxon>Rhabditina</taxon>
        <taxon>Rhabditomorpha</taxon>
        <taxon>Strongyloidea</taxon>
        <taxon>Strongylidae</taxon>
        <taxon>Cylicocyclus</taxon>
    </lineage>
</organism>
<keyword evidence="2" id="KW-1185">Reference proteome</keyword>
<evidence type="ECO:0000313" key="2">
    <source>
        <dbReference type="Proteomes" id="UP001176961"/>
    </source>
</evidence>